<name>A0ABT6BEC7_9GAMM</name>
<keyword evidence="2 6" id="KW-0812">Transmembrane</keyword>
<feature type="transmembrane region" description="Helical" evidence="6">
    <location>
        <begin position="183"/>
        <end position="204"/>
    </location>
</feature>
<reference evidence="8 9" key="1">
    <citation type="journal article" date="2024" name="Curr. Microbiol.">
        <title>Luteibacter sahnii sp. nov., A Novel Yellow-Colored Xanthomonadin Pigment Producing Probiotic Bacterium from Healthy Rice Seed Microbiome.</title>
        <authorList>
            <person name="Jaiswal G."/>
            <person name="Rana R."/>
            <person name="Nayak P.K."/>
            <person name="Chouhan R."/>
            <person name="Gandhi S.G."/>
            <person name="Patel H.K."/>
            <person name="Patil P.B."/>
        </authorList>
    </citation>
    <scope>NUCLEOTIDE SEQUENCE [LARGE SCALE GENOMIC DNA]</scope>
    <source>
        <strain evidence="8 9">PPL201</strain>
    </source>
</reference>
<evidence type="ECO:0000256" key="2">
    <source>
        <dbReference type="ARBA" id="ARBA00022692"/>
    </source>
</evidence>
<keyword evidence="9" id="KW-1185">Reference proteome</keyword>
<proteinExistence type="predicted"/>
<dbReference type="NCBIfam" id="TIGR02783">
    <property type="entry name" value="TrbL_P"/>
    <property type="match status" value="1"/>
</dbReference>
<keyword evidence="3 6" id="KW-1133">Transmembrane helix</keyword>
<evidence type="ECO:0000256" key="5">
    <source>
        <dbReference type="SAM" id="MobiDB-lite"/>
    </source>
</evidence>
<feature type="signal peptide" evidence="7">
    <location>
        <begin position="1"/>
        <end position="24"/>
    </location>
</feature>
<dbReference type="InterPro" id="IPR014150">
    <property type="entry name" value="Conjugal_tfr_TrbL"/>
</dbReference>
<organism evidence="8 9">
    <name type="scientific">Luteibacter sahnii</name>
    <dbReference type="NCBI Taxonomy" id="3021977"/>
    <lineage>
        <taxon>Bacteria</taxon>
        <taxon>Pseudomonadati</taxon>
        <taxon>Pseudomonadota</taxon>
        <taxon>Gammaproteobacteria</taxon>
        <taxon>Lysobacterales</taxon>
        <taxon>Rhodanobacteraceae</taxon>
        <taxon>Luteibacter</taxon>
    </lineage>
</organism>
<dbReference type="InterPro" id="IPR007688">
    <property type="entry name" value="Conjugal_tfr_TrbL/VirB6"/>
</dbReference>
<comment type="subcellular location">
    <subcellularLocation>
        <location evidence="1">Membrane</location>
        <topology evidence="1">Multi-pass membrane protein</topology>
    </subcellularLocation>
</comment>
<feature type="region of interest" description="Disordered" evidence="5">
    <location>
        <begin position="992"/>
        <end position="1021"/>
    </location>
</feature>
<protein>
    <submittedName>
        <fullName evidence="8">P-type conjugative transfer protein TrbL</fullName>
    </submittedName>
</protein>
<dbReference type="Proteomes" id="UP001528850">
    <property type="component" value="Unassembled WGS sequence"/>
</dbReference>
<evidence type="ECO:0000256" key="4">
    <source>
        <dbReference type="ARBA" id="ARBA00023136"/>
    </source>
</evidence>
<keyword evidence="4 6" id="KW-0472">Membrane</keyword>
<feature type="compositionally biased region" description="Polar residues" evidence="5">
    <location>
        <begin position="563"/>
        <end position="578"/>
    </location>
</feature>
<sequence>MPAFFLIRLMAFLVLSTLSGDALAADDLDKTLVGSFHRLFQQYARDERVLDAATQLFWSLAAISLVWTMGMQVMRQDIGEMLMELTRFVIVTSLFYWLLVNASDLRGSKGFVGDIVDSFFQLFSGSPNASSFISRGNDIGGIGIQIYLDMLQGTESAETGEMIVANLLGIGTMVVLSLVTAQFLLLLIAAWMMGYAGIILLGFGGARWTAPIAINFYKHVLAIGLCMFALGIIGHQGAQLLGELASAAMQTRSGVVSYPRMGLILPVSILLLVLALRVPQMLYAMVTGSNLGLYAGTAGVVGSAIGAGGTAAMASVGSLAAHMAQARHRSDSESRASVRADSVMDAVQRSAVGMSSVPEPFQTQVIIPSGGSWTRQASTHAAYAPGGAPRWRPLGASPIADLTAQRDRPVGRIRPDLSLSGVTTTATPGGVGNGESPAWPHDTTQTAYAMTGGDVDAEHSHASSAEPLASGRRPDGRTRVSAAARDHAHEVVAARDGSVSADVASPNDVMVASGHEPEARSAIDAAFAAEARRHLDDMSVQATTTPRGTPLPRQPVSERLRPGTSSPMDMPSSGSLDQPSVALDATSPSAVVPGMAPVGQGVPSDVGTRSMPSLPQVSTRAEPLDGVATKAPTHAVDTTDLRTGPKDVPAYDHAASSQRPAIGRTVVADVTQGIIIPTGTALPGSAGIDLVTTQPVTGDVAMRDGATSSATDESRSIPSVTQAARDDASLLRSSGPAMLSLIVGPGMTTTLPADDAGTAIAHVSARPSDRLVHLPGTPASISHDLSSVAYGEVDASSAVHVPKARAPFGPATSVETALLQAGHPATRLHSLDAEITVMPRTPAHRALGDAPMATRRPADIAMQRGIEPPSETSPPRRGSDVHIGQATAVSLASFASPGTTEHVQVAVQPMTSPVAMPDQGPSVHPRDTPMPAVAASPRTSTVATARAHRGNEADPAVPASGYATTLRPGTTDVGHALHDAMPGRRADHDGIAVATPHSATEGEPLPRTPPSGETPDAGLAP</sequence>
<gene>
    <name evidence="8" type="primary">trbL</name>
    <name evidence="8" type="ORF">P3W24_15435</name>
</gene>
<keyword evidence="7" id="KW-0732">Signal</keyword>
<feature type="transmembrane region" description="Helical" evidence="6">
    <location>
        <begin position="291"/>
        <end position="314"/>
    </location>
</feature>
<feature type="region of interest" description="Disordered" evidence="5">
    <location>
        <begin position="637"/>
        <end position="656"/>
    </location>
</feature>
<feature type="region of interest" description="Disordered" evidence="5">
    <location>
        <begin position="538"/>
        <end position="580"/>
    </location>
</feature>
<dbReference type="EMBL" id="JARJJS010000004">
    <property type="protein sequence ID" value="MDF4026365.1"/>
    <property type="molecule type" value="Genomic_DNA"/>
</dbReference>
<feature type="region of interest" description="Disordered" evidence="5">
    <location>
        <begin position="412"/>
        <end position="440"/>
    </location>
</feature>
<feature type="transmembrane region" description="Helical" evidence="6">
    <location>
        <begin position="258"/>
        <end position="279"/>
    </location>
</feature>
<accession>A0ABT6BEC7</accession>
<feature type="transmembrane region" description="Helical" evidence="6">
    <location>
        <begin position="48"/>
        <end position="69"/>
    </location>
</feature>
<comment type="caution">
    <text evidence="8">The sequence shown here is derived from an EMBL/GenBank/DDBJ whole genome shotgun (WGS) entry which is preliminary data.</text>
</comment>
<feature type="region of interest" description="Disordered" evidence="5">
    <location>
        <begin position="456"/>
        <end position="480"/>
    </location>
</feature>
<dbReference type="Pfam" id="PF04610">
    <property type="entry name" value="TrbL"/>
    <property type="match status" value="1"/>
</dbReference>
<evidence type="ECO:0000256" key="1">
    <source>
        <dbReference type="ARBA" id="ARBA00004141"/>
    </source>
</evidence>
<evidence type="ECO:0000256" key="3">
    <source>
        <dbReference type="ARBA" id="ARBA00022989"/>
    </source>
</evidence>
<feature type="transmembrane region" description="Helical" evidence="6">
    <location>
        <begin position="216"/>
        <end position="238"/>
    </location>
</feature>
<feature type="transmembrane region" description="Helical" evidence="6">
    <location>
        <begin position="81"/>
        <end position="99"/>
    </location>
</feature>
<evidence type="ECO:0000313" key="9">
    <source>
        <dbReference type="Proteomes" id="UP001528850"/>
    </source>
</evidence>
<evidence type="ECO:0000313" key="8">
    <source>
        <dbReference type="EMBL" id="MDF4026365.1"/>
    </source>
</evidence>
<feature type="chain" id="PRO_5045093540" evidence="7">
    <location>
        <begin position="25"/>
        <end position="1021"/>
    </location>
</feature>
<evidence type="ECO:0000256" key="7">
    <source>
        <dbReference type="SAM" id="SignalP"/>
    </source>
</evidence>
<evidence type="ECO:0000256" key="6">
    <source>
        <dbReference type="SAM" id="Phobius"/>
    </source>
</evidence>